<feature type="domain" description="SGNH hydrolase-type esterase" evidence="3">
    <location>
        <begin position="1210"/>
        <end position="1356"/>
    </location>
</feature>
<evidence type="ECO:0000256" key="1">
    <source>
        <dbReference type="ARBA" id="ARBA00008668"/>
    </source>
</evidence>
<evidence type="ECO:0000313" key="5">
    <source>
        <dbReference type="EMBL" id="AGB28354.1"/>
    </source>
</evidence>
<dbReference type="Proteomes" id="UP000010862">
    <property type="component" value="Chromosome 1"/>
</dbReference>
<dbReference type="GO" id="GO:0016788">
    <property type="term" value="F:hydrolase activity, acting on ester bonds"/>
    <property type="evidence" value="ECO:0007669"/>
    <property type="project" value="UniProtKB-ARBA"/>
</dbReference>
<dbReference type="PATRIC" id="fig|908937.9.peg.1065"/>
<dbReference type="SUPFAM" id="SSF51445">
    <property type="entry name" value="(Trans)glycosidases"/>
    <property type="match status" value="1"/>
</dbReference>
<dbReference type="SUPFAM" id="SSF52266">
    <property type="entry name" value="SGNH hydrolase"/>
    <property type="match status" value="1"/>
</dbReference>
<proteinExistence type="inferred from homology"/>
<keyword evidence="2" id="KW-0378">Hydrolase</keyword>
<reference evidence="6" key="1">
    <citation type="submission" date="2012-02" db="EMBL/GenBank/DDBJ databases">
        <title>Complete sequence of chromosome 1 of Prevotella dentalis DSM 3688.</title>
        <authorList>
            <person name="Lucas S."/>
            <person name="Copeland A."/>
            <person name="Lapidus A."/>
            <person name="Glavina del Rio T."/>
            <person name="Dalin E."/>
            <person name="Tice H."/>
            <person name="Bruce D."/>
            <person name="Goodwin L."/>
            <person name="Pitluck S."/>
            <person name="Peters L."/>
            <person name="Mikhailova N."/>
            <person name="Chertkov O."/>
            <person name="Kyrpides N."/>
            <person name="Mavromatis K."/>
            <person name="Ivanova N."/>
            <person name="Brettin T."/>
            <person name="Detter J.C."/>
            <person name="Han C."/>
            <person name="Larimer F."/>
            <person name="Land M."/>
            <person name="Hauser L."/>
            <person name="Markowitz V."/>
            <person name="Cheng J.-F."/>
            <person name="Hugenholtz P."/>
            <person name="Woyke T."/>
            <person name="Wu D."/>
            <person name="Gronow S."/>
            <person name="Wellnitz S."/>
            <person name="Brambilla E."/>
            <person name="Klenk H.-P."/>
            <person name="Eisen J.A."/>
        </authorList>
    </citation>
    <scope>NUCLEOTIDE SEQUENCE [LARGE SCALE GENOMIC DNA]</scope>
    <source>
        <strain evidence="6">ATCC 49559 / DSM 3688 / JCM 13448 / NCTC 12043 / ES 2772</strain>
    </source>
</reference>
<dbReference type="CDD" id="cd01821">
    <property type="entry name" value="Rhamnogalacturan_acetylesterase_like"/>
    <property type="match status" value="1"/>
</dbReference>
<dbReference type="KEGG" id="pdt:Prede_1017"/>
<dbReference type="Pfam" id="PF16151">
    <property type="entry name" value="DUF4859"/>
    <property type="match status" value="3"/>
</dbReference>
<sequence length="1688" mass="184873">MKKKSKPIIVFGLILIFLGAWSTVWAGTSNYMFIDDLSGNGDWTATYFQLDKAQIAKNLGLTEQTLVTNGGSSVTVYSVKEDGTKVAPNSKHAGAGGNAGDWHDANGHSLSASTGIFYHVINYSNFSVGIGQRPTAGITYGQSFAFKLVVEYIPASGDPVTVTLDVTYKITYQKAYENAVAEAKAALANNEYAAVTGMLRTNLEGLVNATVDQTEEGWKAAMMDIITALTTFKSSAITVGTYFFQDSPLHNNYVCTYYNIDNHAIAKALGLSTTDFVNNYKADNSGKVKMSTYGTSGSIYTAANDAGEGNYKGYWLDSDGKHSGWSAGIFFFVYNPAARIGIGQMPTTESGRTHCEPGKSYNFCVIFQYNGKKAVVSVTYNTTYKASYETALEHAKTVLGSSDYVSVTGKPRTNLQSLVDAHVAEAEEAWKSAAERITAAVASFKKGVTETIAGTYVLDDSPQHTSYSCKYIDIDNDAIAKALDLSTVDFTTNYKADNSGKVVLSTYDATGTLYTASADAGDGDFKGYWLNSDGKSASWAVGYIYFVYDPAGRIGVGQMPVTESGKKHVAAGDICTFHAVFCYGNRQAIVKVSYKATVYLWLQDVLTTAKAMLADITIGYDKTAMAKAIADGESATIAMPNDEIMAVINAINKAIADYQAQLKNVNTFKAVVEDAKAERAADSYPGNSAFDVAISTAESFLAKLEIAPTLDATEQLAALNMAREAYYNSQYAFAPIWQTVSYVDLSLNASEKYTLRVDNKPFYPTNIQVRPDKLRGYLGWSEKEIEAAFKRAADDGFNTVSVPVYWKEVEPEKNHFDWRILDRYLGWCKKYGMKMEMLWFSWSSGGRVQWLWNGTNGKWVLRTPDYVCSADGKSDFNMLRNTWEYSLDWRDTNLRSRETYVLGRIMEHIALWDANNDNPHTVVGVQLGNEARGHGNNSATAAEIVDYYHQVGSAVKNSKYVTWTRINCVSYETSGRTSANENKRNNGGSNIDFVGIDVYGTNAGSVKGNINGQLGTNGKNYRMIMEIDAKDSWSPIYQMAALAGDKAFDYYNLGPVDGNGLYANDGHALKERAHINLVRQRNKMLNLCNQDICLRKQGSGLYVYNYAATSTNTEAGYKGITFTPGANNTQAIAVEHSSHEFSLLSTADGTFTIPSAYVIKSAEIGHYDSSNNWVKEGYASVEGQTIKMSGTSCVRVIWGTSSKKKVFTCGDSTMAPKSSNTERGWGMLFSRFLDANHTVVDNRALDGYSTKSFIDKGKWLGVTNSLSAGDYVLIQFGHNDAKTSSSLHTDPQTTYKHNLAKMVAETRAKHATPVLLTPIVRRTFGSDGNIVNDHTAYAEAMRQVADSLDVPLIDMNLLSSQYENVAGIKGSRSLHEYYPGTEIDNTHLCQFGAYITARCVAEQIAINDKIGIEVNAKPMAMAGAYSSTVDFARHALAALYPAADTSGITLEQADAMARGRRVAERTAITQKEPGTDVSFALVNSDMAEGLCWDNSLQMTTPMGYALRLNVSGWTSYGMWYNDRVSGPYWCFNAQNIGYTEIRRTVSGLPNGFYKAIMHVNVSNQNPMTAGAEGKAYVWTTSGGDETRQAITELTSWDELAGTFKWLDASVTCQVKDGELVFGICTENGYYARLSNVALTWLGKTPTGIEIMNTDVFDENAPTYNIAGMRVDNSYKGIVIQNGKKFVRK</sequence>
<dbReference type="Pfam" id="PF13472">
    <property type="entry name" value="Lipase_GDSL_2"/>
    <property type="match status" value="1"/>
</dbReference>
<dbReference type="PANTHER" id="PTHR43695:SF1">
    <property type="entry name" value="RHAMNOGALACTURONAN ACETYLESTERASE"/>
    <property type="match status" value="1"/>
</dbReference>
<dbReference type="Gene3D" id="3.20.20.80">
    <property type="entry name" value="Glycosidases"/>
    <property type="match status" value="1"/>
</dbReference>
<feature type="domain" description="DUF4859" evidence="4">
    <location>
        <begin position="252"/>
        <end position="374"/>
    </location>
</feature>
<gene>
    <name evidence="5" type="ordered locus">Prede_1017</name>
</gene>
<dbReference type="EMBL" id="CP003368">
    <property type="protein sequence ID" value="AGB28354.1"/>
    <property type="molecule type" value="Genomic_DNA"/>
</dbReference>
<dbReference type="Gene3D" id="3.40.50.1110">
    <property type="entry name" value="SGNH hydrolase"/>
    <property type="match status" value="1"/>
</dbReference>
<dbReference type="PANTHER" id="PTHR43695">
    <property type="entry name" value="PUTATIVE (AFU_ORTHOLOGUE AFUA_2G17250)-RELATED"/>
    <property type="match status" value="1"/>
</dbReference>
<dbReference type="RefSeq" id="WP_015298510.1">
    <property type="nucleotide sequence ID" value="NC_019960.1"/>
</dbReference>
<dbReference type="InterPro" id="IPR036514">
    <property type="entry name" value="SGNH_hydro_sf"/>
</dbReference>
<organism evidence="5 6">
    <name type="scientific">Prevotella dentalis (strain ATCC 49559 / DSM 3688 / JCM 13448 / NCTC 12043 / ES 2772)</name>
    <name type="common">Mitsuokella dentalis</name>
    <dbReference type="NCBI Taxonomy" id="908937"/>
    <lineage>
        <taxon>Bacteria</taxon>
        <taxon>Pseudomonadati</taxon>
        <taxon>Bacteroidota</taxon>
        <taxon>Bacteroidia</taxon>
        <taxon>Bacteroidales</taxon>
        <taxon>Prevotellaceae</taxon>
        <taxon>Prevotella</taxon>
    </lineage>
</organism>
<dbReference type="InterPro" id="IPR032339">
    <property type="entry name" value="DUF4859"/>
</dbReference>
<feature type="domain" description="DUF4859" evidence="4">
    <location>
        <begin position="466"/>
        <end position="588"/>
    </location>
</feature>
<accession>L0JAR0</accession>
<dbReference type="OrthoDB" id="1072397at2"/>
<dbReference type="HOGENOM" id="CLU_241266_0_0_10"/>
<dbReference type="InterPro" id="IPR037459">
    <property type="entry name" value="RhgT-like"/>
</dbReference>
<comment type="similarity">
    <text evidence="1">Belongs to the 'GDSL' lipolytic enzyme family.</text>
</comment>
<evidence type="ECO:0000313" key="6">
    <source>
        <dbReference type="Proteomes" id="UP000010862"/>
    </source>
</evidence>
<dbReference type="InterPro" id="IPR013830">
    <property type="entry name" value="SGNH_hydro"/>
</dbReference>
<feature type="domain" description="DUF4859" evidence="4">
    <location>
        <begin position="42"/>
        <end position="157"/>
    </location>
</feature>
<keyword evidence="6" id="KW-1185">Reference proteome</keyword>
<protein>
    <submittedName>
        <fullName evidence="5">Lysophospholipase L1-like esterase</fullName>
    </submittedName>
</protein>
<evidence type="ECO:0000259" key="3">
    <source>
        <dbReference type="Pfam" id="PF13472"/>
    </source>
</evidence>
<dbReference type="InterPro" id="IPR017853">
    <property type="entry name" value="GH"/>
</dbReference>
<evidence type="ECO:0000259" key="4">
    <source>
        <dbReference type="Pfam" id="PF16151"/>
    </source>
</evidence>
<evidence type="ECO:0000256" key="2">
    <source>
        <dbReference type="ARBA" id="ARBA00022801"/>
    </source>
</evidence>
<name>L0JAR0_PREDD</name>